<keyword evidence="5" id="KW-0862">Zinc</keyword>
<comment type="cofactor">
    <cofactor evidence="1">
        <name>Zn(2+)</name>
        <dbReference type="ChEBI" id="CHEBI:29105"/>
    </cofactor>
</comment>
<dbReference type="Pfam" id="PF07687">
    <property type="entry name" value="M20_dimer"/>
    <property type="match status" value="1"/>
</dbReference>
<evidence type="ECO:0000256" key="5">
    <source>
        <dbReference type="ARBA" id="ARBA00022833"/>
    </source>
</evidence>
<feature type="non-terminal residue" evidence="7">
    <location>
        <position position="1"/>
    </location>
</feature>
<evidence type="ECO:0000259" key="6">
    <source>
        <dbReference type="Pfam" id="PF07687"/>
    </source>
</evidence>
<sequence length="230" mass="25040">SGAALFSLDSSFGYVAIANLGLLHIDIEVKGKSVHSGLSHLGENAVEKANLLVKALLDLKNEVTQRKSEIDVHPSTGLAKMEAKLNVNKMEGGLKVNIVPDQCLISVDRRLIPEENIAEAEKELLDTLSSVEGVNWEIARIHKIPTVPPCQDPVVDELAEVIRKVTGQTGKFGEMGSGDLPHIVTSEWGAKEFALGVIRPECSIHGRDEFVYQKDIEDLAKIISQFLSPT</sequence>
<name>X1P2B6_9ZZZZ</name>
<dbReference type="PANTHER" id="PTHR43808:SF8">
    <property type="entry name" value="PEPTIDASE M20 DIMERISATION DOMAIN-CONTAINING PROTEIN"/>
    <property type="match status" value="1"/>
</dbReference>
<feature type="domain" description="Peptidase M20 dimerisation" evidence="6">
    <location>
        <begin position="18"/>
        <end position="130"/>
    </location>
</feature>
<keyword evidence="4" id="KW-0378">Hydrolase</keyword>
<evidence type="ECO:0000256" key="2">
    <source>
        <dbReference type="ARBA" id="ARBA00006247"/>
    </source>
</evidence>
<evidence type="ECO:0000256" key="1">
    <source>
        <dbReference type="ARBA" id="ARBA00001947"/>
    </source>
</evidence>
<dbReference type="EMBL" id="BARV01032292">
    <property type="protein sequence ID" value="GAI33195.1"/>
    <property type="molecule type" value="Genomic_DNA"/>
</dbReference>
<comment type="caution">
    <text evidence="7">The sequence shown here is derived from an EMBL/GenBank/DDBJ whole genome shotgun (WGS) entry which is preliminary data.</text>
</comment>
<dbReference type="PANTHER" id="PTHR43808">
    <property type="entry name" value="ACETYLORNITHINE DEACETYLASE"/>
    <property type="match status" value="1"/>
</dbReference>
<evidence type="ECO:0000313" key="7">
    <source>
        <dbReference type="EMBL" id="GAI33195.1"/>
    </source>
</evidence>
<gene>
    <name evidence="7" type="ORF">S06H3_50944</name>
</gene>
<evidence type="ECO:0000256" key="3">
    <source>
        <dbReference type="ARBA" id="ARBA00022723"/>
    </source>
</evidence>
<dbReference type="InterPro" id="IPR011650">
    <property type="entry name" value="Peptidase_M20_dimer"/>
</dbReference>
<reference evidence="7" key="1">
    <citation type="journal article" date="2014" name="Front. Microbiol.">
        <title>High frequency of phylogenetically diverse reductive dehalogenase-homologous genes in deep subseafloor sedimentary metagenomes.</title>
        <authorList>
            <person name="Kawai M."/>
            <person name="Futagami T."/>
            <person name="Toyoda A."/>
            <person name="Takaki Y."/>
            <person name="Nishi S."/>
            <person name="Hori S."/>
            <person name="Arai W."/>
            <person name="Tsubouchi T."/>
            <person name="Morono Y."/>
            <person name="Uchiyama I."/>
            <person name="Ito T."/>
            <person name="Fujiyama A."/>
            <person name="Inagaki F."/>
            <person name="Takami H."/>
        </authorList>
    </citation>
    <scope>NUCLEOTIDE SEQUENCE</scope>
    <source>
        <strain evidence="7">Expedition CK06-06</strain>
    </source>
</reference>
<dbReference type="InterPro" id="IPR050072">
    <property type="entry name" value="Peptidase_M20A"/>
</dbReference>
<evidence type="ECO:0000256" key="4">
    <source>
        <dbReference type="ARBA" id="ARBA00022801"/>
    </source>
</evidence>
<organism evidence="7">
    <name type="scientific">marine sediment metagenome</name>
    <dbReference type="NCBI Taxonomy" id="412755"/>
    <lineage>
        <taxon>unclassified sequences</taxon>
        <taxon>metagenomes</taxon>
        <taxon>ecological metagenomes</taxon>
    </lineage>
</organism>
<accession>X1P2B6</accession>
<proteinExistence type="inferred from homology"/>
<dbReference type="AlphaFoldDB" id="X1P2B6"/>
<dbReference type="SUPFAM" id="SSF53187">
    <property type="entry name" value="Zn-dependent exopeptidases"/>
    <property type="match status" value="1"/>
</dbReference>
<dbReference type="SUPFAM" id="SSF55031">
    <property type="entry name" value="Bacterial exopeptidase dimerisation domain"/>
    <property type="match status" value="1"/>
</dbReference>
<comment type="similarity">
    <text evidence="2">Belongs to the peptidase M20A family.</text>
</comment>
<keyword evidence="3" id="KW-0479">Metal-binding</keyword>
<dbReference type="Gene3D" id="3.40.630.10">
    <property type="entry name" value="Zn peptidases"/>
    <property type="match status" value="1"/>
</dbReference>
<protein>
    <recommendedName>
        <fullName evidence="6">Peptidase M20 dimerisation domain-containing protein</fullName>
    </recommendedName>
</protein>
<dbReference type="GO" id="GO:0016787">
    <property type="term" value="F:hydrolase activity"/>
    <property type="evidence" value="ECO:0007669"/>
    <property type="project" value="UniProtKB-KW"/>
</dbReference>
<dbReference type="InterPro" id="IPR036264">
    <property type="entry name" value="Bact_exopeptidase_dim_dom"/>
</dbReference>
<dbReference type="Gene3D" id="3.30.70.360">
    <property type="match status" value="1"/>
</dbReference>